<proteinExistence type="inferred from homology"/>
<dbReference type="EMBL" id="KK853179">
    <property type="protein sequence ID" value="KDR10226.1"/>
    <property type="molecule type" value="Genomic_DNA"/>
</dbReference>
<reference evidence="6 7" key="1">
    <citation type="journal article" date="2014" name="Nat. Commun.">
        <title>Molecular traces of alternative social organization in a termite genome.</title>
        <authorList>
            <person name="Terrapon N."/>
            <person name="Li C."/>
            <person name="Robertson H.M."/>
            <person name="Ji L."/>
            <person name="Meng X."/>
            <person name="Booth W."/>
            <person name="Chen Z."/>
            <person name="Childers C.P."/>
            <person name="Glastad K.M."/>
            <person name="Gokhale K."/>
            <person name="Gowin J."/>
            <person name="Gronenberg W."/>
            <person name="Hermansen R.A."/>
            <person name="Hu H."/>
            <person name="Hunt B.G."/>
            <person name="Huylmans A.K."/>
            <person name="Khalil S.M."/>
            <person name="Mitchell R.D."/>
            <person name="Munoz-Torres M.C."/>
            <person name="Mustard J.A."/>
            <person name="Pan H."/>
            <person name="Reese J.T."/>
            <person name="Scharf M.E."/>
            <person name="Sun F."/>
            <person name="Vogel H."/>
            <person name="Xiao J."/>
            <person name="Yang W."/>
            <person name="Yang Z."/>
            <person name="Yang Z."/>
            <person name="Zhou J."/>
            <person name="Zhu J."/>
            <person name="Brent C.S."/>
            <person name="Elsik C.G."/>
            <person name="Goodisman M.A."/>
            <person name="Liberles D.A."/>
            <person name="Roe R.M."/>
            <person name="Vargo E.L."/>
            <person name="Vilcinskas A."/>
            <person name="Wang J."/>
            <person name="Bornberg-Bauer E."/>
            <person name="Korb J."/>
            <person name="Zhang G."/>
            <person name="Liebig J."/>
        </authorList>
    </citation>
    <scope>NUCLEOTIDE SEQUENCE [LARGE SCALE GENOMIC DNA]</scope>
    <source>
        <tissue evidence="6">Whole organism</tissue>
    </source>
</reference>
<name>A0A067QM86_ZOONE</name>
<keyword evidence="2" id="KW-0328">Glycosyltransferase</keyword>
<protein>
    <submittedName>
        <fullName evidence="6">UDP-glucuronosyltransferase 2B31</fullName>
    </submittedName>
</protein>
<dbReference type="GO" id="GO:0008194">
    <property type="term" value="F:UDP-glycosyltransferase activity"/>
    <property type="evidence" value="ECO:0007669"/>
    <property type="project" value="InterPro"/>
</dbReference>
<dbReference type="Proteomes" id="UP000027135">
    <property type="component" value="Unassembled WGS sequence"/>
</dbReference>
<keyword evidence="4" id="KW-1133">Transmembrane helix</keyword>
<dbReference type="Pfam" id="PF00201">
    <property type="entry name" value="UDPGT"/>
    <property type="match status" value="1"/>
</dbReference>
<organism evidence="6 7">
    <name type="scientific">Zootermopsis nevadensis</name>
    <name type="common">Dampwood termite</name>
    <dbReference type="NCBI Taxonomy" id="136037"/>
    <lineage>
        <taxon>Eukaryota</taxon>
        <taxon>Metazoa</taxon>
        <taxon>Ecdysozoa</taxon>
        <taxon>Arthropoda</taxon>
        <taxon>Hexapoda</taxon>
        <taxon>Insecta</taxon>
        <taxon>Pterygota</taxon>
        <taxon>Neoptera</taxon>
        <taxon>Polyneoptera</taxon>
        <taxon>Dictyoptera</taxon>
        <taxon>Blattodea</taxon>
        <taxon>Blattoidea</taxon>
        <taxon>Termitoidae</taxon>
        <taxon>Termopsidae</taxon>
        <taxon>Zootermopsis</taxon>
    </lineage>
</organism>
<feature type="chain" id="PRO_5001648125" evidence="5">
    <location>
        <begin position="23"/>
        <end position="522"/>
    </location>
</feature>
<gene>
    <name evidence="6" type="ORF">L798_15725</name>
</gene>
<comment type="similarity">
    <text evidence="1">Belongs to the UDP-glycosyltransferase family.</text>
</comment>
<keyword evidence="5" id="KW-0732">Signal</keyword>
<dbReference type="InterPro" id="IPR050271">
    <property type="entry name" value="UDP-glycosyltransferase"/>
</dbReference>
<dbReference type="PANTHER" id="PTHR48043">
    <property type="entry name" value="EG:EG0003.4 PROTEIN-RELATED"/>
    <property type="match status" value="1"/>
</dbReference>
<dbReference type="OrthoDB" id="5835829at2759"/>
<evidence type="ECO:0000313" key="6">
    <source>
        <dbReference type="EMBL" id="KDR10226.1"/>
    </source>
</evidence>
<keyword evidence="3 6" id="KW-0808">Transferase</keyword>
<dbReference type="FunFam" id="3.40.50.2000:FF:000050">
    <property type="entry name" value="UDP-glucuronosyltransferase"/>
    <property type="match status" value="1"/>
</dbReference>
<dbReference type="PANTHER" id="PTHR48043:SF159">
    <property type="entry name" value="EG:EG0003.4 PROTEIN-RELATED"/>
    <property type="match status" value="1"/>
</dbReference>
<dbReference type="AlphaFoldDB" id="A0A067QM86"/>
<dbReference type="InParanoid" id="A0A067QM86"/>
<dbReference type="Gene3D" id="3.40.50.2000">
    <property type="entry name" value="Glycogen Phosphorylase B"/>
    <property type="match status" value="2"/>
</dbReference>
<evidence type="ECO:0000256" key="5">
    <source>
        <dbReference type="SAM" id="SignalP"/>
    </source>
</evidence>
<evidence type="ECO:0000313" key="7">
    <source>
        <dbReference type="Proteomes" id="UP000027135"/>
    </source>
</evidence>
<feature type="signal peptide" evidence="5">
    <location>
        <begin position="1"/>
        <end position="22"/>
    </location>
</feature>
<feature type="transmembrane region" description="Helical" evidence="4">
    <location>
        <begin position="477"/>
        <end position="501"/>
    </location>
</feature>
<evidence type="ECO:0000256" key="2">
    <source>
        <dbReference type="ARBA" id="ARBA00022676"/>
    </source>
</evidence>
<dbReference type="InterPro" id="IPR002213">
    <property type="entry name" value="UDP_glucos_trans"/>
</dbReference>
<dbReference type="OMA" id="WLSMENI"/>
<keyword evidence="7" id="KW-1185">Reference proteome</keyword>
<dbReference type="eggNOG" id="KOG1192">
    <property type="taxonomic scope" value="Eukaryota"/>
</dbReference>
<accession>A0A067QM86</accession>
<sequence length="522" mass="59822">MSSVVRLLALLLMCYGLYEVQSAKILALLNLALPSHYIFNRALLIELAGRGHQVTVISPDREKLPVPNLHSIQLEGIYNTIEKNVNYESFAEMSLWDFTFAMFDWGTDLCKRELQTEGARKLLNYPSTERFDLIITEIAWGECFFAFIHKFGSPPVIATSGVGIPPWISLTMRNPENPSYMPNFMLPFSSHMTFRERMLNFIIHNFVTLIYEYRYIRAEEAIARKYFKDFPPFWDIERNFSIVLVNTVPGVDDPRPLLPNVIPVGGMHIKDVPSPLPKDLQTYLDEAKEGFIFFSLGSNLRSDSLSYEKMQALLEAFSELPQRILWKFESDNLPGQPPNVRTGKWLPQSDILAHPNIRVFISHCGKMSSIEASYRGVPVVGIPFFLDQRLNLRDLVNKGVGVELDYKSITKENILAALREVLNNDSYRINMKKRSATFKDQPQTALDRAVFWTEYVIRHNGAPHLRSAATDLYWHQYLLLDVLLVLAVGTLLLTMAACFLVRTIYRTIINLTNKSNKKTKTN</sequence>
<evidence type="ECO:0000256" key="4">
    <source>
        <dbReference type="SAM" id="Phobius"/>
    </source>
</evidence>
<evidence type="ECO:0000256" key="1">
    <source>
        <dbReference type="ARBA" id="ARBA00009995"/>
    </source>
</evidence>
<dbReference type="CDD" id="cd03784">
    <property type="entry name" value="GT1_Gtf-like"/>
    <property type="match status" value="1"/>
</dbReference>
<evidence type="ECO:0000256" key="3">
    <source>
        <dbReference type="ARBA" id="ARBA00022679"/>
    </source>
</evidence>
<keyword evidence="4" id="KW-0812">Transmembrane</keyword>
<keyword evidence="4" id="KW-0472">Membrane</keyword>
<dbReference type="SUPFAM" id="SSF53756">
    <property type="entry name" value="UDP-Glycosyltransferase/glycogen phosphorylase"/>
    <property type="match status" value="1"/>
</dbReference>